<evidence type="ECO:0000313" key="2">
    <source>
        <dbReference type="Proteomes" id="UP000250321"/>
    </source>
</evidence>
<comment type="caution">
    <text evidence="1">The sequence shown here is derived from an EMBL/GenBank/DDBJ whole genome shotgun (WGS) entry which is preliminary data.</text>
</comment>
<gene>
    <name evidence="1" type="ORF">Pyn_13992</name>
</gene>
<proteinExistence type="predicted"/>
<protein>
    <submittedName>
        <fullName evidence="1">Uncharacterized protein</fullName>
    </submittedName>
</protein>
<accession>A0A314YGI6</accession>
<organism evidence="1 2">
    <name type="scientific">Prunus yedoensis var. nudiflora</name>
    <dbReference type="NCBI Taxonomy" id="2094558"/>
    <lineage>
        <taxon>Eukaryota</taxon>
        <taxon>Viridiplantae</taxon>
        <taxon>Streptophyta</taxon>
        <taxon>Embryophyta</taxon>
        <taxon>Tracheophyta</taxon>
        <taxon>Spermatophyta</taxon>
        <taxon>Magnoliopsida</taxon>
        <taxon>eudicotyledons</taxon>
        <taxon>Gunneridae</taxon>
        <taxon>Pentapetalae</taxon>
        <taxon>rosids</taxon>
        <taxon>fabids</taxon>
        <taxon>Rosales</taxon>
        <taxon>Rosaceae</taxon>
        <taxon>Amygdaloideae</taxon>
        <taxon>Amygdaleae</taxon>
        <taxon>Prunus</taxon>
    </lineage>
</organism>
<name>A0A314YGI6_PRUYE</name>
<dbReference type="AlphaFoldDB" id="A0A314YGI6"/>
<evidence type="ECO:0000313" key="1">
    <source>
        <dbReference type="EMBL" id="PQQ03488.1"/>
    </source>
</evidence>
<reference evidence="1 2" key="1">
    <citation type="submission" date="2018-02" db="EMBL/GenBank/DDBJ databases">
        <title>Draft genome of wild Prunus yedoensis var. nudiflora.</title>
        <authorList>
            <person name="Baek S."/>
            <person name="Kim J.-H."/>
            <person name="Choi K."/>
            <person name="Kim G.-B."/>
            <person name="Cho A."/>
            <person name="Jang H."/>
            <person name="Shin C.-H."/>
            <person name="Yu H.-J."/>
            <person name="Mun J.-H."/>
        </authorList>
    </citation>
    <scope>NUCLEOTIDE SEQUENCE [LARGE SCALE GENOMIC DNA]</scope>
    <source>
        <strain evidence="2">cv. Jeju island</strain>
        <tissue evidence="1">Leaf</tissue>
    </source>
</reference>
<sequence length="80" mass="9005">MVVCTPLCERSYWISNPCHQWNCKVGARLTQKEPSFSSSFQDHSLICGLVPDNKPKAEDQRRGSTEARILCLVPAEDVQV</sequence>
<dbReference type="EMBL" id="PJQY01001337">
    <property type="protein sequence ID" value="PQQ03488.1"/>
    <property type="molecule type" value="Genomic_DNA"/>
</dbReference>
<dbReference type="Proteomes" id="UP000250321">
    <property type="component" value="Unassembled WGS sequence"/>
</dbReference>
<keyword evidence="2" id="KW-1185">Reference proteome</keyword>